<reference evidence="1" key="1">
    <citation type="submission" date="2020-03" db="EMBL/GenBank/DDBJ databases">
        <authorList>
            <person name="Weist P."/>
        </authorList>
    </citation>
    <scope>NUCLEOTIDE SEQUENCE</scope>
</reference>
<accession>A0A9N7VEL0</accession>
<organism evidence="1 2">
    <name type="scientific">Pleuronectes platessa</name>
    <name type="common">European plaice</name>
    <dbReference type="NCBI Taxonomy" id="8262"/>
    <lineage>
        <taxon>Eukaryota</taxon>
        <taxon>Metazoa</taxon>
        <taxon>Chordata</taxon>
        <taxon>Craniata</taxon>
        <taxon>Vertebrata</taxon>
        <taxon>Euteleostomi</taxon>
        <taxon>Actinopterygii</taxon>
        <taxon>Neopterygii</taxon>
        <taxon>Teleostei</taxon>
        <taxon>Neoteleostei</taxon>
        <taxon>Acanthomorphata</taxon>
        <taxon>Carangaria</taxon>
        <taxon>Pleuronectiformes</taxon>
        <taxon>Pleuronectoidei</taxon>
        <taxon>Pleuronectidae</taxon>
        <taxon>Pleuronectes</taxon>
    </lineage>
</organism>
<dbReference type="Proteomes" id="UP001153269">
    <property type="component" value="Unassembled WGS sequence"/>
</dbReference>
<proteinExistence type="predicted"/>
<dbReference type="EMBL" id="CADEAL010004084">
    <property type="protein sequence ID" value="CAB1451282.1"/>
    <property type="molecule type" value="Genomic_DNA"/>
</dbReference>
<evidence type="ECO:0000313" key="1">
    <source>
        <dbReference type="EMBL" id="CAB1451282.1"/>
    </source>
</evidence>
<dbReference type="AlphaFoldDB" id="A0A9N7VEL0"/>
<comment type="caution">
    <text evidence="1">The sequence shown here is derived from an EMBL/GenBank/DDBJ whole genome shotgun (WGS) entry which is preliminary data.</text>
</comment>
<protein>
    <submittedName>
        <fullName evidence="1">Uncharacterized protein</fullName>
    </submittedName>
</protein>
<evidence type="ECO:0000313" key="2">
    <source>
        <dbReference type="Proteomes" id="UP001153269"/>
    </source>
</evidence>
<gene>
    <name evidence="1" type="ORF">PLEPLA_LOCUS38975</name>
</gene>
<name>A0A9N7VEL0_PLEPL</name>
<sequence>MKSVLLPEFILYDSTLSHEAYEQPWHQAWGCSRAISPINPIPNLMTTALDCGESPGYPEITCTDTGGTCKIHKPQLNLDGPVERWRDSPLIQNAQFSGPK</sequence>
<keyword evidence="2" id="KW-1185">Reference proteome</keyword>